<name>A0AAD6HPK7_9EURO</name>
<dbReference type="EMBL" id="JAQJAN010000005">
    <property type="protein sequence ID" value="KAJ5728146.1"/>
    <property type="molecule type" value="Genomic_DNA"/>
</dbReference>
<accession>A0AAD6HPK7</accession>
<evidence type="ECO:0000256" key="1">
    <source>
        <dbReference type="SAM" id="MobiDB-lite"/>
    </source>
</evidence>
<evidence type="ECO:0000313" key="2">
    <source>
        <dbReference type="EMBL" id="KAJ5728146.1"/>
    </source>
</evidence>
<feature type="compositionally biased region" description="Basic and acidic residues" evidence="1">
    <location>
        <begin position="384"/>
        <end position="398"/>
    </location>
</feature>
<dbReference type="AlphaFoldDB" id="A0AAD6HPK7"/>
<proteinExistence type="predicted"/>
<keyword evidence="3" id="KW-1185">Reference proteome</keyword>
<dbReference type="Proteomes" id="UP001215712">
    <property type="component" value="Unassembled WGS sequence"/>
</dbReference>
<reference evidence="2" key="2">
    <citation type="submission" date="2023-01" db="EMBL/GenBank/DDBJ databases">
        <authorList>
            <person name="Petersen C."/>
        </authorList>
    </citation>
    <scope>NUCLEOTIDE SEQUENCE</scope>
    <source>
        <strain evidence="2">IBT 17514</strain>
    </source>
</reference>
<comment type="caution">
    <text evidence="2">The sequence shown here is derived from an EMBL/GenBank/DDBJ whole genome shotgun (WGS) entry which is preliminary data.</text>
</comment>
<feature type="region of interest" description="Disordered" evidence="1">
    <location>
        <begin position="371"/>
        <end position="398"/>
    </location>
</feature>
<reference evidence="2" key="1">
    <citation type="journal article" date="2023" name="IMA Fungus">
        <title>Comparative genomic study of the Penicillium genus elucidates a diverse pangenome and 15 lateral gene transfer events.</title>
        <authorList>
            <person name="Petersen C."/>
            <person name="Sorensen T."/>
            <person name="Nielsen M.R."/>
            <person name="Sondergaard T.E."/>
            <person name="Sorensen J.L."/>
            <person name="Fitzpatrick D.A."/>
            <person name="Frisvad J.C."/>
            <person name="Nielsen K.L."/>
        </authorList>
    </citation>
    <scope>NUCLEOTIDE SEQUENCE</scope>
    <source>
        <strain evidence="2">IBT 17514</strain>
    </source>
</reference>
<protein>
    <submittedName>
        <fullName evidence="2">Uncharacterized protein</fullName>
    </submittedName>
</protein>
<gene>
    <name evidence="2" type="ORF">N7493_004476</name>
</gene>
<sequence length="398" mass="44357">MSASPEGDVWFLHDTLRQMKGFDPANDNQFYGTIFLEVATNAVWKNKAMTVHRSAGGKNTGVEKREHISTLPLADSHPRAGKQTFDPDVRSWYERYKFLTVMTGPSPDKITAHKQIHGGHDYSSLYPQDEAERVALVPVPYPTTKGDYLWIDLTYALRGIYIPKLKSAHPKYTNCCRYSRLNFRARDVTVKTDSGQTVTLKPDPWMGWGLEHAKWTARLDIFVIATILAMPDHLLKKEYTDPYQFIQFFPCENIQLKRIGPDEGIMNPGKMIEWDWIMSHEHGVKVTYKTNGFDQLWAIKMLIGLAAVGAGTIPMIGPLVSVGVQLVGDALTDPGSFCNVHSLLSAKAPGVATGLTGYAMNVKGYVKLPKTTSTGTSTSARSGNRAEHINQKTETTHL</sequence>
<evidence type="ECO:0000313" key="3">
    <source>
        <dbReference type="Proteomes" id="UP001215712"/>
    </source>
</evidence>
<organism evidence="2 3">
    <name type="scientific">Penicillium malachiteum</name>
    <dbReference type="NCBI Taxonomy" id="1324776"/>
    <lineage>
        <taxon>Eukaryota</taxon>
        <taxon>Fungi</taxon>
        <taxon>Dikarya</taxon>
        <taxon>Ascomycota</taxon>
        <taxon>Pezizomycotina</taxon>
        <taxon>Eurotiomycetes</taxon>
        <taxon>Eurotiomycetidae</taxon>
        <taxon>Eurotiales</taxon>
        <taxon>Aspergillaceae</taxon>
        <taxon>Penicillium</taxon>
    </lineage>
</organism>